<dbReference type="Proteomes" id="UP000672602">
    <property type="component" value="Unassembled WGS sequence"/>
</dbReference>
<keyword evidence="3" id="KW-0249">Electron transport</keyword>
<dbReference type="Pfam" id="PF14561">
    <property type="entry name" value="TPR_20"/>
    <property type="match status" value="1"/>
</dbReference>
<dbReference type="FunFam" id="3.40.30.10:FF:000001">
    <property type="entry name" value="Thioredoxin"/>
    <property type="match status" value="1"/>
</dbReference>
<dbReference type="InterPro" id="IPR017937">
    <property type="entry name" value="Thioredoxin_CS"/>
</dbReference>
<dbReference type="GO" id="GO:0006950">
    <property type="term" value="P:response to stress"/>
    <property type="evidence" value="ECO:0007669"/>
    <property type="project" value="UniProtKB-ARBA"/>
</dbReference>
<dbReference type="GO" id="GO:0015035">
    <property type="term" value="F:protein-disulfide reductase activity"/>
    <property type="evidence" value="ECO:0007669"/>
    <property type="project" value="UniProtKB-UniRule"/>
</dbReference>
<dbReference type="InterPro" id="IPR005746">
    <property type="entry name" value="Thioredoxin"/>
</dbReference>
<dbReference type="PROSITE" id="PS00194">
    <property type="entry name" value="THIOREDOXIN_1"/>
    <property type="match status" value="1"/>
</dbReference>
<dbReference type="Pfam" id="PF14559">
    <property type="entry name" value="TPR_19"/>
    <property type="match status" value="1"/>
</dbReference>
<comment type="caution">
    <text evidence="8">The sequence shown here is derived from an EMBL/GenBank/DDBJ whole genome shotgun (WGS) entry which is preliminary data.</text>
</comment>
<evidence type="ECO:0000259" key="7">
    <source>
        <dbReference type="PROSITE" id="PS51352"/>
    </source>
</evidence>
<evidence type="ECO:0000256" key="4">
    <source>
        <dbReference type="ARBA" id="ARBA00023157"/>
    </source>
</evidence>
<reference evidence="8" key="1">
    <citation type="submission" date="2021-04" db="EMBL/GenBank/DDBJ databases">
        <authorList>
            <person name="Zhang D.-C."/>
        </authorList>
    </citation>
    <scope>NUCLEOTIDE SEQUENCE</scope>
    <source>
        <strain evidence="8">CGMCC 1.15697</strain>
    </source>
</reference>
<dbReference type="EMBL" id="JAGMWN010000006">
    <property type="protein sequence ID" value="MBP5857982.1"/>
    <property type="molecule type" value="Genomic_DNA"/>
</dbReference>
<dbReference type="PANTHER" id="PTHR45663">
    <property type="entry name" value="GEO12009P1"/>
    <property type="match status" value="1"/>
</dbReference>
<dbReference type="GO" id="GO:0005829">
    <property type="term" value="C:cytosol"/>
    <property type="evidence" value="ECO:0007669"/>
    <property type="project" value="TreeGrafter"/>
</dbReference>
<evidence type="ECO:0000313" key="8">
    <source>
        <dbReference type="EMBL" id="MBP5857982.1"/>
    </source>
</evidence>
<comment type="similarity">
    <text evidence="1">Belongs to the thioredoxin family.</text>
</comment>
<name>A0A8J7V3I6_9PROT</name>
<dbReference type="PRINTS" id="PR00421">
    <property type="entry name" value="THIOREDOXIN"/>
</dbReference>
<dbReference type="InterPro" id="IPR011990">
    <property type="entry name" value="TPR-like_helical_dom_sf"/>
</dbReference>
<dbReference type="NCBIfam" id="TIGR01068">
    <property type="entry name" value="thioredoxin"/>
    <property type="match status" value="1"/>
</dbReference>
<evidence type="ECO:0000256" key="1">
    <source>
        <dbReference type="ARBA" id="ARBA00008987"/>
    </source>
</evidence>
<keyword evidence="9" id="KW-1185">Reference proteome</keyword>
<accession>A0A8J7V3I6</accession>
<gene>
    <name evidence="8" type="primary">trxA</name>
    <name evidence="8" type="ORF">KAJ83_13270</name>
</gene>
<proteinExistence type="inferred from homology"/>
<feature type="domain" description="Thioredoxin" evidence="7">
    <location>
        <begin position="1"/>
        <end position="108"/>
    </location>
</feature>
<keyword evidence="4" id="KW-1015">Disulfide bond</keyword>
<sequence length="303" mass="31407">MIVDGTEAGFARDVIEASMQVPVIVDFWAPWCGPCKTLGPALESAVKAAGGKVKLVKIDIDQNPGIAQQLRIQSIPTVYAFAGGRPVDGFQGALPESQLKEFVAKLAEVADQLGGGAGGEGEGPSIEEAIEQADEAAANGDHDRAAAIYGQILEHYPNNAAVMAKLAVAYAKMGETEAAQELLDGLPDGTATKPEISGHVASAKAAIALAGKAGEAAAKIDSLKAKVAADPKDHQARFDLAEAEAATGGHEAAIDHLLDILTVNKDWNDGAARQQLLTIFEALGPTDPLVTSGRRRLSSLLFS</sequence>
<protein>
    <recommendedName>
        <fullName evidence="6">Thioredoxin</fullName>
    </recommendedName>
</protein>
<dbReference type="InterPro" id="IPR036249">
    <property type="entry name" value="Thioredoxin-like_sf"/>
</dbReference>
<dbReference type="PANTHER" id="PTHR45663:SF11">
    <property type="entry name" value="GEO12009P1"/>
    <property type="match status" value="1"/>
</dbReference>
<dbReference type="GO" id="GO:0045454">
    <property type="term" value="P:cell redox homeostasis"/>
    <property type="evidence" value="ECO:0007669"/>
    <property type="project" value="TreeGrafter"/>
</dbReference>
<organism evidence="8 9">
    <name type="scientific">Marivibrio halodurans</name>
    <dbReference type="NCBI Taxonomy" id="2039722"/>
    <lineage>
        <taxon>Bacteria</taxon>
        <taxon>Pseudomonadati</taxon>
        <taxon>Pseudomonadota</taxon>
        <taxon>Alphaproteobacteria</taxon>
        <taxon>Rhodospirillales</taxon>
        <taxon>Rhodospirillaceae</taxon>
        <taxon>Marivibrio</taxon>
    </lineage>
</organism>
<dbReference type="CDD" id="cd02956">
    <property type="entry name" value="ybbN"/>
    <property type="match status" value="1"/>
</dbReference>
<keyword evidence="2" id="KW-0813">Transport</keyword>
<evidence type="ECO:0000256" key="5">
    <source>
        <dbReference type="ARBA" id="ARBA00023284"/>
    </source>
</evidence>
<dbReference type="InterPro" id="IPR013766">
    <property type="entry name" value="Thioredoxin_domain"/>
</dbReference>
<dbReference type="Gene3D" id="1.25.40.10">
    <property type="entry name" value="Tetratricopeptide repeat domain"/>
    <property type="match status" value="2"/>
</dbReference>
<dbReference type="SUPFAM" id="SSF52833">
    <property type="entry name" value="Thioredoxin-like"/>
    <property type="match status" value="1"/>
</dbReference>
<dbReference type="Pfam" id="PF00085">
    <property type="entry name" value="Thioredoxin"/>
    <property type="match status" value="1"/>
</dbReference>
<evidence type="ECO:0000256" key="2">
    <source>
        <dbReference type="ARBA" id="ARBA00022448"/>
    </source>
</evidence>
<dbReference type="PROSITE" id="PS51352">
    <property type="entry name" value="THIOREDOXIN_2"/>
    <property type="match status" value="1"/>
</dbReference>
<keyword evidence="5" id="KW-0676">Redox-active center</keyword>
<evidence type="ECO:0000256" key="3">
    <source>
        <dbReference type="ARBA" id="ARBA00022982"/>
    </source>
</evidence>
<evidence type="ECO:0000256" key="6">
    <source>
        <dbReference type="NCBIfam" id="TIGR01068"/>
    </source>
</evidence>
<dbReference type="SUPFAM" id="SSF48452">
    <property type="entry name" value="TPR-like"/>
    <property type="match status" value="1"/>
</dbReference>
<evidence type="ECO:0000313" key="9">
    <source>
        <dbReference type="Proteomes" id="UP000672602"/>
    </source>
</evidence>
<dbReference type="AlphaFoldDB" id="A0A8J7V3I6"/>
<dbReference type="Gene3D" id="3.40.30.10">
    <property type="entry name" value="Glutaredoxin"/>
    <property type="match status" value="1"/>
</dbReference>